<dbReference type="AlphaFoldDB" id="A0A448AWZ8"/>
<accession>A0A448AWZ8</accession>
<dbReference type="GeneID" id="301149163"/>
<organism evidence="1 2">
    <name type="scientific">Chryseobacterium gleum</name>
    <name type="common">Flavobacterium gleum</name>
    <dbReference type="NCBI Taxonomy" id="250"/>
    <lineage>
        <taxon>Bacteria</taxon>
        <taxon>Pseudomonadati</taxon>
        <taxon>Bacteroidota</taxon>
        <taxon>Flavobacteriia</taxon>
        <taxon>Flavobacteriales</taxon>
        <taxon>Weeksellaceae</taxon>
        <taxon>Chryseobacterium group</taxon>
        <taxon>Chryseobacterium</taxon>
    </lineage>
</organism>
<evidence type="ECO:0000313" key="1">
    <source>
        <dbReference type="EMBL" id="VEE04782.1"/>
    </source>
</evidence>
<gene>
    <name evidence="1" type="ORF">NCTC11432_00356</name>
</gene>
<dbReference type="KEGG" id="cgle:NCTC11432_00356"/>
<dbReference type="Proteomes" id="UP000279227">
    <property type="component" value="Chromosome"/>
</dbReference>
<evidence type="ECO:0000313" key="2">
    <source>
        <dbReference type="Proteomes" id="UP000279227"/>
    </source>
</evidence>
<dbReference type="RefSeq" id="WP_429826415.1">
    <property type="nucleotide sequence ID" value="NZ_CP068486.1"/>
</dbReference>
<sequence>MKNLRKLTKRNLKTIIGGNAPLCDTGYVACIVARTPTGSPIWDCLPSCRP</sequence>
<protein>
    <submittedName>
        <fullName evidence="1">Uncharacterized protein</fullName>
    </submittedName>
</protein>
<dbReference type="InterPro" id="IPR058074">
    <property type="entry name" value="Bacteriocin-like"/>
</dbReference>
<dbReference type="NCBIfam" id="NF047798">
    <property type="entry name" value="leader_Chryseo"/>
    <property type="match status" value="1"/>
</dbReference>
<proteinExistence type="predicted"/>
<name>A0A448AWZ8_CHRGE</name>
<dbReference type="EMBL" id="LR134289">
    <property type="protein sequence ID" value="VEE04782.1"/>
    <property type="molecule type" value="Genomic_DNA"/>
</dbReference>
<reference evidence="1 2" key="1">
    <citation type="submission" date="2018-12" db="EMBL/GenBank/DDBJ databases">
        <authorList>
            <consortium name="Pathogen Informatics"/>
        </authorList>
    </citation>
    <scope>NUCLEOTIDE SEQUENCE [LARGE SCALE GENOMIC DNA]</scope>
    <source>
        <strain evidence="1 2">NCTC11432</strain>
    </source>
</reference>